<dbReference type="Proteomes" id="UP001500957">
    <property type="component" value="Unassembled WGS sequence"/>
</dbReference>
<dbReference type="Gene3D" id="1.10.150.240">
    <property type="entry name" value="Putative phosphatase, domain 2"/>
    <property type="match status" value="1"/>
</dbReference>
<gene>
    <name evidence="1" type="ORF">GCM10009547_18680</name>
</gene>
<keyword evidence="1" id="KW-0378">Hydrolase</keyword>
<dbReference type="EMBL" id="BAAAHE010000014">
    <property type="protein sequence ID" value="GAA0616833.1"/>
    <property type="molecule type" value="Genomic_DNA"/>
</dbReference>
<dbReference type="CDD" id="cd02603">
    <property type="entry name" value="HAD_sEH-N_like"/>
    <property type="match status" value="1"/>
</dbReference>
<dbReference type="InterPro" id="IPR023214">
    <property type="entry name" value="HAD_sf"/>
</dbReference>
<dbReference type="SFLD" id="SFLDG01129">
    <property type="entry name" value="C1.5:_HAD__Beta-PGM__Phosphata"/>
    <property type="match status" value="1"/>
</dbReference>
<evidence type="ECO:0000313" key="1">
    <source>
        <dbReference type="EMBL" id="GAA0616833.1"/>
    </source>
</evidence>
<organism evidence="1 2">
    <name type="scientific">Sporichthya brevicatena</name>
    <dbReference type="NCBI Taxonomy" id="171442"/>
    <lineage>
        <taxon>Bacteria</taxon>
        <taxon>Bacillati</taxon>
        <taxon>Actinomycetota</taxon>
        <taxon>Actinomycetes</taxon>
        <taxon>Sporichthyales</taxon>
        <taxon>Sporichthyaceae</taxon>
        <taxon>Sporichthya</taxon>
    </lineage>
</organism>
<dbReference type="InterPro" id="IPR023198">
    <property type="entry name" value="PGP-like_dom2"/>
</dbReference>
<dbReference type="PANTHER" id="PTHR47829">
    <property type="entry name" value="HYDROLASE, PUTATIVE (AFU_ORTHOLOGUE AFUA_1G12880)-RELATED"/>
    <property type="match status" value="1"/>
</dbReference>
<proteinExistence type="predicted"/>
<sequence length="209" mass="22716">MTPSAPVALMCDYAGVLTTSMYGAAQQVCAELGVDYPHFRAALRALRDVDDPVERIERGELVREEFLKHFHVQLTAALGGVDGERFLDRMGELIQPEPRMNAAVAQLRAAGVPVALVSNSWGNEYPPEVLARFDVVVVSGEVGMRKPDPEIFELAAKQLGVEPAQCVFVDDFEVNTAGAAALGIRTILHEDVDATLRQLSAWFGVPLDV</sequence>
<comment type="caution">
    <text evidence="1">The sequence shown here is derived from an EMBL/GenBank/DDBJ whole genome shotgun (WGS) entry which is preliminary data.</text>
</comment>
<dbReference type="PANTHER" id="PTHR47829:SF1">
    <property type="entry name" value="HAD FAMILY PHOSPHATASE"/>
    <property type="match status" value="1"/>
</dbReference>
<dbReference type="NCBIfam" id="TIGR01509">
    <property type="entry name" value="HAD-SF-IA-v3"/>
    <property type="match status" value="1"/>
</dbReference>
<name>A0ABN1GQU3_9ACTN</name>
<dbReference type="SFLD" id="SFLDS00003">
    <property type="entry name" value="Haloacid_Dehalogenase"/>
    <property type="match status" value="1"/>
</dbReference>
<dbReference type="InterPro" id="IPR006439">
    <property type="entry name" value="HAD-SF_hydro_IA"/>
</dbReference>
<keyword evidence="2" id="KW-1185">Reference proteome</keyword>
<reference evidence="1 2" key="1">
    <citation type="journal article" date="2019" name="Int. J. Syst. Evol. Microbiol.">
        <title>The Global Catalogue of Microorganisms (GCM) 10K type strain sequencing project: providing services to taxonomists for standard genome sequencing and annotation.</title>
        <authorList>
            <consortium name="The Broad Institute Genomics Platform"/>
            <consortium name="The Broad Institute Genome Sequencing Center for Infectious Disease"/>
            <person name="Wu L."/>
            <person name="Ma J."/>
        </authorList>
    </citation>
    <scope>NUCLEOTIDE SEQUENCE [LARGE SCALE GENOMIC DNA]</scope>
    <source>
        <strain evidence="1 2">JCM 10671</strain>
    </source>
</reference>
<evidence type="ECO:0000313" key="2">
    <source>
        <dbReference type="Proteomes" id="UP001500957"/>
    </source>
</evidence>
<dbReference type="NCBIfam" id="TIGR01549">
    <property type="entry name" value="HAD-SF-IA-v1"/>
    <property type="match status" value="1"/>
</dbReference>
<dbReference type="InterPro" id="IPR036412">
    <property type="entry name" value="HAD-like_sf"/>
</dbReference>
<dbReference type="Pfam" id="PF00702">
    <property type="entry name" value="Hydrolase"/>
    <property type="match status" value="1"/>
</dbReference>
<dbReference type="GO" id="GO:0016787">
    <property type="term" value="F:hydrolase activity"/>
    <property type="evidence" value="ECO:0007669"/>
    <property type="project" value="UniProtKB-KW"/>
</dbReference>
<dbReference type="Gene3D" id="3.40.50.1000">
    <property type="entry name" value="HAD superfamily/HAD-like"/>
    <property type="match status" value="1"/>
</dbReference>
<dbReference type="RefSeq" id="WP_344603934.1">
    <property type="nucleotide sequence ID" value="NZ_BAAAHE010000014.1"/>
</dbReference>
<protein>
    <submittedName>
        <fullName evidence="1">HAD-IA family hydrolase</fullName>
    </submittedName>
</protein>
<dbReference type="SUPFAM" id="SSF56784">
    <property type="entry name" value="HAD-like"/>
    <property type="match status" value="1"/>
</dbReference>
<dbReference type="InterPro" id="IPR052898">
    <property type="entry name" value="ACAD10-like"/>
</dbReference>
<accession>A0ABN1GQU3</accession>